<gene>
    <name evidence="1" type="ORF">Anas_08430</name>
</gene>
<dbReference type="Proteomes" id="UP000326759">
    <property type="component" value="Unassembled WGS sequence"/>
</dbReference>
<organism evidence="1 2">
    <name type="scientific">Armadillidium nasatum</name>
    <dbReference type="NCBI Taxonomy" id="96803"/>
    <lineage>
        <taxon>Eukaryota</taxon>
        <taxon>Metazoa</taxon>
        <taxon>Ecdysozoa</taxon>
        <taxon>Arthropoda</taxon>
        <taxon>Crustacea</taxon>
        <taxon>Multicrustacea</taxon>
        <taxon>Malacostraca</taxon>
        <taxon>Eumalacostraca</taxon>
        <taxon>Peracarida</taxon>
        <taxon>Isopoda</taxon>
        <taxon>Oniscidea</taxon>
        <taxon>Crinocheta</taxon>
        <taxon>Armadillidiidae</taxon>
        <taxon>Armadillidium</taxon>
    </lineage>
</organism>
<name>A0A5N5SKW0_9CRUS</name>
<dbReference type="AlphaFoldDB" id="A0A5N5SKW0"/>
<protein>
    <submittedName>
        <fullName evidence="1">Uncharacterized protein</fullName>
    </submittedName>
</protein>
<sequence length="75" mass="8550">MKIKPKIMMNHHLSIKGFALLGAAIAFGVIYYNAEGIIELTDIDEMLPYVDTNKESFIQFHRHLASKVNRSWGTN</sequence>
<evidence type="ECO:0000313" key="2">
    <source>
        <dbReference type="Proteomes" id="UP000326759"/>
    </source>
</evidence>
<keyword evidence="2" id="KW-1185">Reference proteome</keyword>
<comment type="caution">
    <text evidence="1">The sequence shown here is derived from an EMBL/GenBank/DDBJ whole genome shotgun (WGS) entry which is preliminary data.</text>
</comment>
<reference evidence="1 2" key="1">
    <citation type="journal article" date="2019" name="PLoS Biol.">
        <title>Sex chromosomes control vertical transmission of feminizing Wolbachia symbionts in an isopod.</title>
        <authorList>
            <person name="Becking T."/>
            <person name="Chebbi M.A."/>
            <person name="Giraud I."/>
            <person name="Moumen B."/>
            <person name="Laverre T."/>
            <person name="Caubet Y."/>
            <person name="Peccoud J."/>
            <person name="Gilbert C."/>
            <person name="Cordaux R."/>
        </authorList>
    </citation>
    <scope>NUCLEOTIDE SEQUENCE [LARGE SCALE GENOMIC DNA]</scope>
    <source>
        <strain evidence="1">ANa2</strain>
        <tissue evidence="1">Whole body excluding digestive tract and cuticle</tissue>
    </source>
</reference>
<accession>A0A5N5SKW0</accession>
<evidence type="ECO:0000313" key="1">
    <source>
        <dbReference type="EMBL" id="KAB7494683.1"/>
    </source>
</evidence>
<feature type="non-terminal residue" evidence="1">
    <location>
        <position position="75"/>
    </location>
</feature>
<dbReference type="EMBL" id="SEYY01023688">
    <property type="protein sequence ID" value="KAB7494683.1"/>
    <property type="molecule type" value="Genomic_DNA"/>
</dbReference>
<proteinExistence type="predicted"/>